<protein>
    <submittedName>
        <fullName evidence="1">Uncharacterized protein</fullName>
    </submittedName>
</protein>
<accession>X1KZA1</accession>
<organism evidence="1">
    <name type="scientific">marine sediment metagenome</name>
    <dbReference type="NCBI Taxonomy" id="412755"/>
    <lineage>
        <taxon>unclassified sequences</taxon>
        <taxon>metagenomes</taxon>
        <taxon>ecological metagenomes</taxon>
    </lineage>
</organism>
<dbReference type="EMBL" id="BARV01011776">
    <property type="protein sequence ID" value="GAI12033.1"/>
    <property type="molecule type" value="Genomic_DNA"/>
</dbReference>
<feature type="non-terminal residue" evidence="1">
    <location>
        <position position="47"/>
    </location>
</feature>
<reference evidence="1" key="1">
    <citation type="journal article" date="2014" name="Front. Microbiol.">
        <title>High frequency of phylogenetically diverse reductive dehalogenase-homologous genes in deep subseafloor sedimentary metagenomes.</title>
        <authorList>
            <person name="Kawai M."/>
            <person name="Futagami T."/>
            <person name="Toyoda A."/>
            <person name="Takaki Y."/>
            <person name="Nishi S."/>
            <person name="Hori S."/>
            <person name="Arai W."/>
            <person name="Tsubouchi T."/>
            <person name="Morono Y."/>
            <person name="Uchiyama I."/>
            <person name="Ito T."/>
            <person name="Fujiyama A."/>
            <person name="Inagaki F."/>
            <person name="Takami H."/>
        </authorList>
    </citation>
    <scope>NUCLEOTIDE SEQUENCE</scope>
    <source>
        <strain evidence="1">Expedition CK06-06</strain>
    </source>
</reference>
<sequence length="47" mass="5510">MEIEVKKRFSRAYVRRGDLDVIKSSLLYKKLRSDLAEKKINILVGTQ</sequence>
<gene>
    <name evidence="1" type="ORF">S06H3_22151</name>
</gene>
<evidence type="ECO:0000313" key="1">
    <source>
        <dbReference type="EMBL" id="GAI12033.1"/>
    </source>
</evidence>
<comment type="caution">
    <text evidence="1">The sequence shown here is derived from an EMBL/GenBank/DDBJ whole genome shotgun (WGS) entry which is preliminary data.</text>
</comment>
<dbReference type="AlphaFoldDB" id="X1KZA1"/>
<proteinExistence type="predicted"/>
<name>X1KZA1_9ZZZZ</name>